<evidence type="ECO:0000313" key="2">
    <source>
        <dbReference type="EMBL" id="KAK7073293.1"/>
    </source>
</evidence>
<sequence length="265" mass="30653">MMFLWKTKPNFRIVYIMMLYVRRPYGNLYSIFANVSVNYPWSIDFGHPENEGLPGTRNFYVETERDVKVGVWHILPQSLIDSAPVDESEKEEWYEKSLSDHRPVILYFHGNTASRAVAHRIELYNVLRKMEYHVVAFDYRGYADSTPIPPNETYVVHDAKVVYRYIRQRIGSSPFFVWGHSLGTGVSSHAVGDLCLEGEHPAALVLESPFNNIRDEIKFHPLSSLTLLVCLTLNAPYGLKYFSWNEIVFLPLSEIIRLYKGTVVQ</sequence>
<dbReference type="InterPro" id="IPR000073">
    <property type="entry name" value="AB_hydrolase_1"/>
</dbReference>
<evidence type="ECO:0000259" key="1">
    <source>
        <dbReference type="Pfam" id="PF00561"/>
    </source>
</evidence>
<dbReference type="Proteomes" id="UP001381693">
    <property type="component" value="Unassembled WGS sequence"/>
</dbReference>
<dbReference type="PANTHER" id="PTHR12277:SF194">
    <property type="entry name" value="FI04476P"/>
    <property type="match status" value="1"/>
</dbReference>
<organism evidence="2 3">
    <name type="scientific">Halocaridina rubra</name>
    <name type="common">Hawaiian red shrimp</name>
    <dbReference type="NCBI Taxonomy" id="373956"/>
    <lineage>
        <taxon>Eukaryota</taxon>
        <taxon>Metazoa</taxon>
        <taxon>Ecdysozoa</taxon>
        <taxon>Arthropoda</taxon>
        <taxon>Crustacea</taxon>
        <taxon>Multicrustacea</taxon>
        <taxon>Malacostraca</taxon>
        <taxon>Eumalacostraca</taxon>
        <taxon>Eucarida</taxon>
        <taxon>Decapoda</taxon>
        <taxon>Pleocyemata</taxon>
        <taxon>Caridea</taxon>
        <taxon>Atyoidea</taxon>
        <taxon>Atyidae</taxon>
        <taxon>Halocaridina</taxon>
    </lineage>
</organism>
<reference evidence="2 3" key="1">
    <citation type="submission" date="2023-11" db="EMBL/GenBank/DDBJ databases">
        <title>Halocaridina rubra genome assembly.</title>
        <authorList>
            <person name="Smith C."/>
        </authorList>
    </citation>
    <scope>NUCLEOTIDE SEQUENCE [LARGE SCALE GENOMIC DNA]</scope>
    <source>
        <strain evidence="2">EP-1</strain>
        <tissue evidence="2">Whole</tissue>
    </source>
</reference>
<keyword evidence="2" id="KW-0378">Hydrolase</keyword>
<dbReference type="GO" id="GO:0005789">
    <property type="term" value="C:endoplasmic reticulum membrane"/>
    <property type="evidence" value="ECO:0007669"/>
    <property type="project" value="TreeGrafter"/>
</dbReference>
<accession>A0AAN8X2Z7</accession>
<keyword evidence="3" id="KW-1185">Reference proteome</keyword>
<dbReference type="Pfam" id="PF00561">
    <property type="entry name" value="Abhydrolase_1"/>
    <property type="match status" value="1"/>
</dbReference>
<dbReference type="EC" id="3.1.1.23" evidence="2"/>
<dbReference type="PANTHER" id="PTHR12277">
    <property type="entry name" value="ALPHA/BETA HYDROLASE DOMAIN-CONTAINING PROTEIN"/>
    <property type="match status" value="1"/>
</dbReference>
<dbReference type="GO" id="GO:0004622">
    <property type="term" value="F:phosphatidylcholine lysophospholipase activity"/>
    <property type="evidence" value="ECO:0007669"/>
    <property type="project" value="TreeGrafter"/>
</dbReference>
<dbReference type="EMBL" id="JAXCGZ010013223">
    <property type="protein sequence ID" value="KAK7073293.1"/>
    <property type="molecule type" value="Genomic_DNA"/>
</dbReference>
<feature type="domain" description="AB hydrolase-1" evidence="1">
    <location>
        <begin position="103"/>
        <end position="209"/>
    </location>
</feature>
<gene>
    <name evidence="2" type="primary">ABHD12B_1</name>
    <name evidence="2" type="ORF">SK128_028069</name>
</gene>
<dbReference type="SUPFAM" id="SSF53474">
    <property type="entry name" value="alpha/beta-Hydrolases"/>
    <property type="match status" value="1"/>
</dbReference>
<proteinExistence type="predicted"/>
<evidence type="ECO:0000313" key="3">
    <source>
        <dbReference type="Proteomes" id="UP001381693"/>
    </source>
</evidence>
<dbReference type="InterPro" id="IPR029058">
    <property type="entry name" value="AB_hydrolase_fold"/>
</dbReference>
<dbReference type="GO" id="GO:0047372">
    <property type="term" value="F:monoacylglycerol lipase activity"/>
    <property type="evidence" value="ECO:0007669"/>
    <property type="project" value="UniProtKB-EC"/>
</dbReference>
<dbReference type="GO" id="GO:0006660">
    <property type="term" value="P:phosphatidylserine catabolic process"/>
    <property type="evidence" value="ECO:0007669"/>
    <property type="project" value="TreeGrafter"/>
</dbReference>
<dbReference type="GO" id="GO:0052651">
    <property type="term" value="P:monoacylglycerol catabolic process"/>
    <property type="evidence" value="ECO:0007669"/>
    <property type="project" value="TreeGrafter"/>
</dbReference>
<name>A0AAN8X2Z7_HALRR</name>
<dbReference type="AlphaFoldDB" id="A0AAN8X2Z7"/>
<dbReference type="Gene3D" id="3.40.50.1820">
    <property type="entry name" value="alpha/beta hydrolase"/>
    <property type="match status" value="1"/>
</dbReference>
<comment type="caution">
    <text evidence="2">The sequence shown here is derived from an EMBL/GenBank/DDBJ whole genome shotgun (WGS) entry which is preliminary data.</text>
</comment>
<protein>
    <submittedName>
        <fullName evidence="2">Protein abhd12b</fullName>
        <ecNumber evidence="2">3.1.1.23</ecNumber>
    </submittedName>
</protein>